<evidence type="ECO:0000256" key="1">
    <source>
        <dbReference type="SAM" id="MobiDB-lite"/>
    </source>
</evidence>
<evidence type="ECO:0000313" key="2">
    <source>
        <dbReference type="EMBL" id="KDR13733.1"/>
    </source>
</evidence>
<proteinExistence type="predicted"/>
<name>A0A067R692_ZOONE</name>
<evidence type="ECO:0000313" key="3">
    <source>
        <dbReference type="Proteomes" id="UP000027135"/>
    </source>
</evidence>
<dbReference type="AlphaFoldDB" id="A0A067R692"/>
<sequence length="112" mass="12109">MSSSTQKGNEGIHNPMHRVTDTFPSPVPSLPLCMRWAMTSSDASATVLLVSISRTTQTPLCTQADRNLTEAECLTFSSFYTSSTFLALTAVCNLWYTTLSARTSLGVGGSFF</sequence>
<dbReference type="EMBL" id="KK852923">
    <property type="protein sequence ID" value="KDR13733.1"/>
    <property type="molecule type" value="Genomic_DNA"/>
</dbReference>
<reference evidence="2 3" key="1">
    <citation type="journal article" date="2014" name="Nat. Commun.">
        <title>Molecular traces of alternative social organization in a termite genome.</title>
        <authorList>
            <person name="Terrapon N."/>
            <person name="Li C."/>
            <person name="Robertson H.M."/>
            <person name="Ji L."/>
            <person name="Meng X."/>
            <person name="Booth W."/>
            <person name="Chen Z."/>
            <person name="Childers C.P."/>
            <person name="Glastad K.M."/>
            <person name="Gokhale K."/>
            <person name="Gowin J."/>
            <person name="Gronenberg W."/>
            <person name="Hermansen R.A."/>
            <person name="Hu H."/>
            <person name="Hunt B.G."/>
            <person name="Huylmans A.K."/>
            <person name="Khalil S.M."/>
            <person name="Mitchell R.D."/>
            <person name="Munoz-Torres M.C."/>
            <person name="Mustard J.A."/>
            <person name="Pan H."/>
            <person name="Reese J.T."/>
            <person name="Scharf M.E."/>
            <person name="Sun F."/>
            <person name="Vogel H."/>
            <person name="Xiao J."/>
            <person name="Yang W."/>
            <person name="Yang Z."/>
            <person name="Yang Z."/>
            <person name="Zhou J."/>
            <person name="Zhu J."/>
            <person name="Brent C.S."/>
            <person name="Elsik C.G."/>
            <person name="Goodisman M.A."/>
            <person name="Liberles D.A."/>
            <person name="Roe R.M."/>
            <person name="Vargo E.L."/>
            <person name="Vilcinskas A."/>
            <person name="Wang J."/>
            <person name="Bornberg-Bauer E."/>
            <person name="Korb J."/>
            <person name="Zhang G."/>
            <person name="Liebig J."/>
        </authorList>
    </citation>
    <scope>NUCLEOTIDE SEQUENCE [LARGE SCALE GENOMIC DNA]</scope>
    <source>
        <tissue evidence="2">Whole organism</tissue>
    </source>
</reference>
<dbReference type="Proteomes" id="UP000027135">
    <property type="component" value="Unassembled WGS sequence"/>
</dbReference>
<gene>
    <name evidence="2" type="ORF">L798_12131</name>
</gene>
<feature type="region of interest" description="Disordered" evidence="1">
    <location>
        <begin position="1"/>
        <end position="20"/>
    </location>
</feature>
<organism evidence="2 3">
    <name type="scientific">Zootermopsis nevadensis</name>
    <name type="common">Dampwood termite</name>
    <dbReference type="NCBI Taxonomy" id="136037"/>
    <lineage>
        <taxon>Eukaryota</taxon>
        <taxon>Metazoa</taxon>
        <taxon>Ecdysozoa</taxon>
        <taxon>Arthropoda</taxon>
        <taxon>Hexapoda</taxon>
        <taxon>Insecta</taxon>
        <taxon>Pterygota</taxon>
        <taxon>Neoptera</taxon>
        <taxon>Polyneoptera</taxon>
        <taxon>Dictyoptera</taxon>
        <taxon>Blattodea</taxon>
        <taxon>Blattoidea</taxon>
        <taxon>Termitoidae</taxon>
        <taxon>Termopsidae</taxon>
        <taxon>Zootermopsis</taxon>
    </lineage>
</organism>
<keyword evidence="3" id="KW-1185">Reference proteome</keyword>
<accession>A0A067R692</accession>
<protein>
    <submittedName>
        <fullName evidence="2">Uncharacterized protein</fullName>
    </submittedName>
</protein>
<dbReference type="InParanoid" id="A0A067R692"/>